<feature type="chain" id="PRO_5040418457" evidence="1">
    <location>
        <begin position="20"/>
        <end position="298"/>
    </location>
</feature>
<protein>
    <submittedName>
        <fullName evidence="2">Uncharacterized protein</fullName>
    </submittedName>
</protein>
<keyword evidence="1" id="KW-0732">Signal</keyword>
<accession>A0A9P8M1T8</accession>
<dbReference type="Proteomes" id="UP000764110">
    <property type="component" value="Unassembled WGS sequence"/>
</dbReference>
<proteinExistence type="predicted"/>
<name>A0A9P8M1T8_9HYPO</name>
<gene>
    <name evidence="2" type="ORF">MHUMG1_10150</name>
</gene>
<sequence length="298" mass="34211">MQIRFLFLVLLHHATRVWAGGLQGCMERVLAFQAYEIDGLNKEEIRSIGVSCSRWDHTAKKCVGTWNTCKGSRPGGRCTYDEFLKPLKNMPTPKGWAVYQPGTTRLDAERTAQLCFQRYTNAPGNRGVRNFQSFNVIRNEKGEFNAYVERMGQIVDDAYANHRTNDNKDLFTDFDATRDRIAVLRMADHHRSLIPAMKTYFDQDLEIHIQDLGADPARPGERLEVVDFKTTVLAAKSTPARHEGEVNVERRIRFFLDGFYRREVGSGEEMKTSKVAREHLTLNKTYRKVADRARSCRG</sequence>
<reference evidence="2 3" key="1">
    <citation type="submission" date="2020-07" db="EMBL/GenBank/DDBJ databases">
        <title>Metarhizium humberi genome.</title>
        <authorList>
            <person name="Lysoe E."/>
        </authorList>
    </citation>
    <scope>NUCLEOTIDE SEQUENCE [LARGE SCALE GENOMIC DNA]</scope>
    <source>
        <strain evidence="2 3">ESALQ1638</strain>
    </source>
</reference>
<evidence type="ECO:0000256" key="1">
    <source>
        <dbReference type="SAM" id="SignalP"/>
    </source>
</evidence>
<dbReference type="AlphaFoldDB" id="A0A9P8M1T8"/>
<organism evidence="2 3">
    <name type="scientific">Metarhizium humberi</name>
    <dbReference type="NCBI Taxonomy" id="2596975"/>
    <lineage>
        <taxon>Eukaryota</taxon>
        <taxon>Fungi</taxon>
        <taxon>Dikarya</taxon>
        <taxon>Ascomycota</taxon>
        <taxon>Pezizomycotina</taxon>
        <taxon>Sordariomycetes</taxon>
        <taxon>Hypocreomycetidae</taxon>
        <taxon>Hypocreales</taxon>
        <taxon>Clavicipitaceae</taxon>
        <taxon>Metarhizium</taxon>
    </lineage>
</organism>
<dbReference type="EMBL" id="JACEFI010000037">
    <property type="protein sequence ID" value="KAH0592102.1"/>
    <property type="molecule type" value="Genomic_DNA"/>
</dbReference>
<evidence type="ECO:0000313" key="2">
    <source>
        <dbReference type="EMBL" id="KAH0592102.1"/>
    </source>
</evidence>
<feature type="signal peptide" evidence="1">
    <location>
        <begin position="1"/>
        <end position="19"/>
    </location>
</feature>
<evidence type="ECO:0000313" key="3">
    <source>
        <dbReference type="Proteomes" id="UP000764110"/>
    </source>
</evidence>
<keyword evidence="3" id="KW-1185">Reference proteome</keyword>
<comment type="caution">
    <text evidence="2">The sequence shown here is derived from an EMBL/GenBank/DDBJ whole genome shotgun (WGS) entry which is preliminary data.</text>
</comment>